<protein>
    <recommendedName>
        <fullName evidence="2">Impact N-terminal domain-containing protein</fullName>
    </recommendedName>
</protein>
<dbReference type="InterPro" id="IPR023582">
    <property type="entry name" value="Impact"/>
</dbReference>
<sequence length="122" mass="13755">MKTPAYLEIKKSKFYSYAFDIQSKEDVLYFDNEVKKLYKKPTHVCYGYVFLKDGVINGGFNDDKEPKGTSGRPIRDLLLMKKITNKVIIVVRYFGGKELGAGGLIRAYSKSASLALDIDGDK</sequence>
<dbReference type="InterPro" id="IPR020568">
    <property type="entry name" value="Ribosomal_Su5_D2-typ_SF"/>
</dbReference>
<comment type="similarity">
    <text evidence="1">Belongs to the IMPACT family.</text>
</comment>
<dbReference type="SUPFAM" id="SSF54211">
    <property type="entry name" value="Ribosomal protein S5 domain 2-like"/>
    <property type="match status" value="1"/>
</dbReference>
<dbReference type="GO" id="GO:0005737">
    <property type="term" value="C:cytoplasm"/>
    <property type="evidence" value="ECO:0007669"/>
    <property type="project" value="TreeGrafter"/>
</dbReference>
<accession>F9UKR0</accession>
<dbReference type="PANTHER" id="PTHR16301">
    <property type="entry name" value="IMPACT-RELATED"/>
    <property type="match status" value="1"/>
</dbReference>
<dbReference type="AlphaFoldDB" id="F9UKR0"/>
<dbReference type="Proteomes" id="UP000004978">
    <property type="component" value="Unassembled WGS sequence"/>
</dbReference>
<dbReference type="GO" id="GO:0006446">
    <property type="term" value="P:regulation of translational initiation"/>
    <property type="evidence" value="ECO:0007669"/>
    <property type="project" value="TreeGrafter"/>
</dbReference>
<gene>
    <name evidence="3" type="ORF">MCSF7_02366</name>
</gene>
<keyword evidence="4" id="KW-1185">Reference proteome</keyword>
<reference evidence="3 4" key="1">
    <citation type="journal article" date="2013" name="Genome Announc.">
        <title>Genome Sequence of Mycoplasma columbinum Strain SF7.</title>
        <authorList>
            <person name="Guo Z."/>
            <person name="Xu X."/>
            <person name="Zheng Q."/>
            <person name="Li T."/>
            <person name="Kuang S."/>
            <person name="Zhang Z."/>
            <person name="Chen Y."/>
            <person name="Lu X."/>
            <person name="Zhou R."/>
            <person name="Bi D."/>
            <person name="Jin H."/>
        </authorList>
    </citation>
    <scope>NUCLEOTIDE SEQUENCE [LARGE SCALE GENOMIC DNA]</scope>
    <source>
        <strain evidence="3 4">SF7</strain>
    </source>
</reference>
<dbReference type="Pfam" id="PF01205">
    <property type="entry name" value="Impact_N"/>
    <property type="match status" value="1"/>
</dbReference>
<evidence type="ECO:0000256" key="1">
    <source>
        <dbReference type="ARBA" id="ARBA00007665"/>
    </source>
</evidence>
<evidence type="ECO:0000313" key="4">
    <source>
        <dbReference type="Proteomes" id="UP000004978"/>
    </source>
</evidence>
<comment type="caution">
    <text evidence="3">The sequence shown here is derived from an EMBL/GenBank/DDBJ whole genome shotgun (WGS) entry which is preliminary data.</text>
</comment>
<dbReference type="Gene3D" id="3.30.230.30">
    <property type="entry name" value="Impact, N-terminal domain"/>
    <property type="match status" value="1"/>
</dbReference>
<dbReference type="InterPro" id="IPR036956">
    <property type="entry name" value="Impact_N_sf"/>
</dbReference>
<name>F9UKR0_9BACT</name>
<dbReference type="PANTHER" id="PTHR16301:SF20">
    <property type="entry name" value="IMPACT FAMILY MEMBER YIGZ"/>
    <property type="match status" value="1"/>
</dbReference>
<dbReference type="InterPro" id="IPR001498">
    <property type="entry name" value="Impact_N"/>
</dbReference>
<evidence type="ECO:0000259" key="2">
    <source>
        <dbReference type="Pfam" id="PF01205"/>
    </source>
</evidence>
<proteinExistence type="inferred from homology"/>
<dbReference type="eggNOG" id="COG1739">
    <property type="taxonomic scope" value="Bacteria"/>
</dbReference>
<organism evidence="3 4">
    <name type="scientific">Mycoplasmopsis columbina SF7</name>
    <dbReference type="NCBI Taxonomy" id="1037410"/>
    <lineage>
        <taxon>Bacteria</taxon>
        <taxon>Bacillati</taxon>
        <taxon>Mycoplasmatota</taxon>
        <taxon>Mycoplasmoidales</taxon>
        <taxon>Metamycoplasmataceae</taxon>
        <taxon>Mycoplasmopsis</taxon>
    </lineage>
</organism>
<evidence type="ECO:0000313" key="3">
    <source>
        <dbReference type="EMBL" id="EGV00265.1"/>
    </source>
</evidence>
<feature type="domain" description="Impact N-terminal" evidence="2">
    <location>
        <begin position="10"/>
        <end position="116"/>
    </location>
</feature>
<dbReference type="EMBL" id="AFXA01000011">
    <property type="protein sequence ID" value="EGV00265.1"/>
    <property type="molecule type" value="Genomic_DNA"/>
</dbReference>
<dbReference type="STRING" id="1037410.MCSF7_02366"/>
<dbReference type="RefSeq" id="WP_006608878.1">
    <property type="nucleotide sequence ID" value="NZ_AFXA01000011.1"/>
</dbReference>